<feature type="non-terminal residue" evidence="1">
    <location>
        <position position="1"/>
    </location>
</feature>
<sequence length="208" mass="23306">DVDWELVDMSVAALIRYIEEYDLLRVMSKIFLDPTMGARAQSFTNVLELLVHCTTCVAPNCHYVKTEAYINALRHALEKDQLWADTLIRLEQRQKSSVKKSEGAKVILQRWYMLGKEIGLVQRQATLAPPVPSTSSQPKPADTKVRESVDGCWNTDCEKNGVVDEAVESKLLRCSSCKVARYCSAVCQTRDWKAGHKGECKALKAKAG</sequence>
<accession>A0ACA9MY32</accession>
<evidence type="ECO:0000313" key="1">
    <source>
        <dbReference type="EMBL" id="CAG8616786.1"/>
    </source>
</evidence>
<dbReference type="EMBL" id="CAJVPT010016133">
    <property type="protein sequence ID" value="CAG8616786.1"/>
    <property type="molecule type" value="Genomic_DNA"/>
</dbReference>
<dbReference type="Proteomes" id="UP000789525">
    <property type="component" value="Unassembled WGS sequence"/>
</dbReference>
<organism evidence="1 2">
    <name type="scientific">Acaulospora colombiana</name>
    <dbReference type="NCBI Taxonomy" id="27376"/>
    <lineage>
        <taxon>Eukaryota</taxon>
        <taxon>Fungi</taxon>
        <taxon>Fungi incertae sedis</taxon>
        <taxon>Mucoromycota</taxon>
        <taxon>Glomeromycotina</taxon>
        <taxon>Glomeromycetes</taxon>
        <taxon>Diversisporales</taxon>
        <taxon>Acaulosporaceae</taxon>
        <taxon>Acaulospora</taxon>
    </lineage>
</organism>
<reference evidence="1" key="1">
    <citation type="submission" date="2021-06" db="EMBL/GenBank/DDBJ databases">
        <authorList>
            <person name="Kallberg Y."/>
            <person name="Tangrot J."/>
            <person name="Rosling A."/>
        </authorList>
    </citation>
    <scope>NUCLEOTIDE SEQUENCE</scope>
    <source>
        <strain evidence="1">CL356</strain>
    </source>
</reference>
<keyword evidence="2" id="KW-1185">Reference proteome</keyword>
<proteinExistence type="predicted"/>
<name>A0ACA9MY32_9GLOM</name>
<comment type="caution">
    <text evidence="1">The sequence shown here is derived from an EMBL/GenBank/DDBJ whole genome shotgun (WGS) entry which is preliminary data.</text>
</comment>
<gene>
    <name evidence="1" type="ORF">ACOLOM_LOCUS7196</name>
</gene>
<evidence type="ECO:0000313" key="2">
    <source>
        <dbReference type="Proteomes" id="UP000789525"/>
    </source>
</evidence>
<protein>
    <submittedName>
        <fullName evidence="1">11934_t:CDS:1</fullName>
    </submittedName>
</protein>